<comment type="caution">
    <text evidence="3">The sequence shown here is derived from an EMBL/GenBank/DDBJ whole genome shotgun (WGS) entry which is preliminary data.</text>
</comment>
<evidence type="ECO:0000313" key="3">
    <source>
        <dbReference type="EMBL" id="KAI6296519.1"/>
    </source>
</evidence>
<evidence type="ECO:0000259" key="2">
    <source>
        <dbReference type="SMART" id="SM00905"/>
    </source>
</evidence>
<reference evidence="3" key="1">
    <citation type="submission" date="2021-01" db="EMBL/GenBank/DDBJ databases">
        <title>Deciphering the adaptive evolutionary patterns associated with biogeogrpahic diversity in the finger millet blast pathogen Magnaporthe oryzae in Eastern Africa.</title>
        <authorList>
            <person name="Onyema G."/>
            <person name="Shittu T.A."/>
            <person name="Dodsworth S."/>
            <person name="Devilliers S."/>
            <person name="Muthumeenakshi S."/>
            <person name="Sreenivasaprasad S."/>
        </authorList>
    </citation>
    <scope>NUCLEOTIDE SEQUENCE</scope>
    <source>
        <strain evidence="3">D15/s37</strain>
    </source>
</reference>
<gene>
    <name evidence="3" type="ORF">MCOR33_006869</name>
</gene>
<organism evidence="3 4">
    <name type="scientific">Pyricularia grisea</name>
    <name type="common">Crabgrass-specific blast fungus</name>
    <name type="synonym">Magnaporthe grisea</name>
    <dbReference type="NCBI Taxonomy" id="148305"/>
    <lineage>
        <taxon>Eukaryota</taxon>
        <taxon>Fungi</taxon>
        <taxon>Dikarya</taxon>
        <taxon>Ascomycota</taxon>
        <taxon>Pezizomycotina</taxon>
        <taxon>Sordariomycetes</taxon>
        <taxon>Sordariomycetidae</taxon>
        <taxon>Magnaporthales</taxon>
        <taxon>Pyriculariaceae</taxon>
        <taxon>Pyricularia</taxon>
    </lineage>
</organism>
<proteinExistence type="predicted"/>
<protein>
    <recommendedName>
        <fullName evidence="2">Dihydroneopterin aldolase/epimerase domain-containing protein</fullName>
    </recommendedName>
</protein>
<feature type="domain" description="Dihydroneopterin aldolase/epimerase" evidence="2">
    <location>
        <begin position="193"/>
        <end position="285"/>
    </location>
</feature>
<keyword evidence="4" id="KW-1185">Reference proteome</keyword>
<evidence type="ECO:0000313" key="4">
    <source>
        <dbReference type="Proteomes" id="UP001059893"/>
    </source>
</evidence>
<evidence type="ECO:0000256" key="1">
    <source>
        <dbReference type="ARBA" id="ARBA00022909"/>
    </source>
</evidence>
<dbReference type="EMBL" id="JABSND010000132">
    <property type="protein sequence ID" value="KAI6296519.1"/>
    <property type="molecule type" value="Genomic_DNA"/>
</dbReference>
<dbReference type="SUPFAM" id="SSF55620">
    <property type="entry name" value="Tetrahydrobiopterin biosynthesis enzymes-like"/>
    <property type="match status" value="1"/>
</dbReference>
<dbReference type="SMART" id="SM00905">
    <property type="entry name" value="FolB"/>
    <property type="match status" value="1"/>
</dbReference>
<name>A0ABQ8NI56_PYRGI</name>
<dbReference type="Gene3D" id="3.30.1130.10">
    <property type="match status" value="2"/>
</dbReference>
<accession>A0ABQ8NI56</accession>
<dbReference type="Proteomes" id="UP001059893">
    <property type="component" value="Unassembled WGS sequence"/>
</dbReference>
<dbReference type="Pfam" id="PF02152">
    <property type="entry name" value="FolB"/>
    <property type="match status" value="1"/>
</dbReference>
<sequence>MDAPSTAQQRIHSTWKVRTAAGEPFAVVRVRNLQSTVQAAQDAWGRDGKPQPLLVSAEISLRDPFGDSSASDKVAGDTVHYGTLSKAVIASLERYQKPAGQSEGVNTLRGVLETIWSSLTGLAVNGTRSNVSSKDDKVVLDVSRIRTMSVTVTLPKASLLGSGASLTAISSFGEDANSSEAGPTGPIIFGISLRLHDLRIPTLIGVNSNERLARQIVAFDIEIDKFDHAPDAYVALEALVVKTVEGTSFETLEALGAHLVNRITTAFRPQPEQTYSGPSGWQIKTFSQRGISPLVMLLMTIYCSVKGNHKMINIQTNTEHSQGYPDERRASWMSFYLTWSGGTSWAKVLFTN</sequence>
<keyword evidence="1" id="KW-0289">Folate biosynthesis</keyword>
<dbReference type="InterPro" id="IPR043133">
    <property type="entry name" value="GTP-CH-I_C/QueF"/>
</dbReference>
<dbReference type="InterPro" id="IPR006157">
    <property type="entry name" value="FolB_dom"/>
</dbReference>